<dbReference type="Gene3D" id="3.40.190.80">
    <property type="match status" value="1"/>
</dbReference>
<keyword evidence="5 6" id="KW-0460">Magnesium</keyword>
<evidence type="ECO:0000313" key="10">
    <source>
        <dbReference type="Proteomes" id="UP000604046"/>
    </source>
</evidence>
<dbReference type="InterPro" id="IPR051090">
    <property type="entry name" value="Inositol_monoP_superfamily"/>
</dbReference>
<evidence type="ECO:0000256" key="2">
    <source>
        <dbReference type="ARBA" id="ARBA00009759"/>
    </source>
</evidence>
<keyword evidence="8" id="KW-0472">Membrane</keyword>
<dbReference type="PANTHER" id="PTHR43200:SF6">
    <property type="entry name" value="3'(2'),5'-BISPHOSPHATE NUCLEOTIDASE"/>
    <property type="match status" value="1"/>
</dbReference>
<keyword evidence="4" id="KW-0378">Hydrolase</keyword>
<feature type="transmembrane region" description="Helical" evidence="8">
    <location>
        <begin position="43"/>
        <end position="63"/>
    </location>
</feature>
<organism evidence="9 10">
    <name type="scientific">Symbiodinium natans</name>
    <dbReference type="NCBI Taxonomy" id="878477"/>
    <lineage>
        <taxon>Eukaryota</taxon>
        <taxon>Sar</taxon>
        <taxon>Alveolata</taxon>
        <taxon>Dinophyceae</taxon>
        <taxon>Suessiales</taxon>
        <taxon>Symbiodiniaceae</taxon>
        <taxon>Symbiodinium</taxon>
    </lineage>
</organism>
<keyword evidence="8" id="KW-0812">Transmembrane</keyword>
<protein>
    <submittedName>
        <fullName evidence="9">Tol1 protein</fullName>
    </submittedName>
</protein>
<sequence length="602" mass="66397">MASVSIPTAPTAHENARLARLRGLRAARAERAEPSAGRFQTQLIAGITGIAGIAGLAPVLAVSHARRERRKARKARGALAMRAEPESSVRQAKQRSTPDRQAALAMSMYGQKIIGADKTVPEVVPAELLEGEFGKELEAAMEAMVEVLHMLCLGTLILEDVKDRSTVGLYGYKLEENYVRDETTMPTAAVTCYIMKMLKEKFPDDLVMSDENPELLADEKFAETVASFLSNFDLIPEADAASVSEWHGLCQTYNGAEKSPDRYWVFNPVDTEVEFRDAKQFCSTLCLMQGGEPVVSVVGCPMLSFDHPSRSTSHPSGSSIFYAVKGQGAWTQCVIMERQTGIYLGRYGLKGKSLKLDVTQKIKRGNDGLYDMLGTEQLRIAQHSRMRQDIFLDSERIAKLLGSEFAKFHFVNSALKFCWLARGDEDVAWTITQGLYDKSSTMKATEHAAGVLVALESGAAVADLDGKDIDWSSGPMLSLNRGLFATDPKKVPKQGLINAVKDATNKSEVLYEDRCEKRKEKAALLRKIFENLANHAETPEELKGAEMVRKKGIEMLDDEEEMMKLTQESMDRNAPSRMGEPPQPDPDALEGALPYSPIKSDD</sequence>
<keyword evidence="3 6" id="KW-0479">Metal-binding</keyword>
<dbReference type="GO" id="GO:0046872">
    <property type="term" value="F:metal ion binding"/>
    <property type="evidence" value="ECO:0007669"/>
    <property type="project" value="UniProtKB-KW"/>
</dbReference>
<evidence type="ECO:0000256" key="8">
    <source>
        <dbReference type="SAM" id="Phobius"/>
    </source>
</evidence>
<dbReference type="InterPro" id="IPR000760">
    <property type="entry name" value="Inositol_monophosphatase-like"/>
</dbReference>
<evidence type="ECO:0000256" key="4">
    <source>
        <dbReference type="ARBA" id="ARBA00022801"/>
    </source>
</evidence>
<evidence type="ECO:0000256" key="6">
    <source>
        <dbReference type="PIRSR" id="PIRSR600760-2"/>
    </source>
</evidence>
<dbReference type="SUPFAM" id="SSF56655">
    <property type="entry name" value="Carbohydrate phosphatase"/>
    <property type="match status" value="1"/>
</dbReference>
<dbReference type="GO" id="GO:0008441">
    <property type="term" value="F:3'(2'),5'-bisphosphate nucleotidase activity"/>
    <property type="evidence" value="ECO:0007669"/>
    <property type="project" value="TreeGrafter"/>
</dbReference>
<keyword evidence="8" id="KW-1133">Transmembrane helix</keyword>
<dbReference type="PANTHER" id="PTHR43200">
    <property type="entry name" value="PHOSPHATASE"/>
    <property type="match status" value="1"/>
</dbReference>
<dbReference type="Gene3D" id="3.30.540.10">
    <property type="entry name" value="Fructose-1,6-Bisphosphatase, subunit A, domain 1"/>
    <property type="match status" value="1"/>
</dbReference>
<gene>
    <name evidence="9" type="primary">tol1</name>
    <name evidence="9" type="ORF">SNAT2548_LOCUS15583</name>
</gene>
<comment type="similarity">
    <text evidence="2">Belongs to the inositol monophosphatase superfamily.</text>
</comment>
<comment type="cofactor">
    <cofactor evidence="1 6">
        <name>Mg(2+)</name>
        <dbReference type="ChEBI" id="CHEBI:18420"/>
    </cofactor>
</comment>
<feature type="region of interest" description="Disordered" evidence="7">
    <location>
        <begin position="71"/>
        <end position="98"/>
    </location>
</feature>
<reference evidence="9" key="1">
    <citation type="submission" date="2021-02" db="EMBL/GenBank/DDBJ databases">
        <authorList>
            <person name="Dougan E. K."/>
            <person name="Rhodes N."/>
            <person name="Thang M."/>
            <person name="Chan C."/>
        </authorList>
    </citation>
    <scope>NUCLEOTIDE SEQUENCE</scope>
</reference>
<dbReference type="OrthoDB" id="411145at2759"/>
<proteinExistence type="inferred from homology"/>
<feature type="binding site" evidence="6">
    <location>
        <position position="270"/>
    </location>
    <ligand>
        <name>Mg(2+)</name>
        <dbReference type="ChEBI" id="CHEBI:18420"/>
        <label>1</label>
        <note>catalytic</note>
    </ligand>
</feature>
<dbReference type="GO" id="GO:0000103">
    <property type="term" value="P:sulfate assimilation"/>
    <property type="evidence" value="ECO:0007669"/>
    <property type="project" value="TreeGrafter"/>
</dbReference>
<keyword evidence="10" id="KW-1185">Reference proteome</keyword>
<dbReference type="Pfam" id="PF00459">
    <property type="entry name" value="Inositol_P"/>
    <property type="match status" value="1"/>
</dbReference>
<comment type="caution">
    <text evidence="9">The sequence shown here is derived from an EMBL/GenBank/DDBJ whole genome shotgun (WGS) entry which is preliminary data.</text>
</comment>
<feature type="region of interest" description="Disordered" evidence="7">
    <location>
        <begin position="564"/>
        <end position="602"/>
    </location>
</feature>
<name>A0A812N4T1_9DINO</name>
<dbReference type="EMBL" id="CAJNDS010002002">
    <property type="protein sequence ID" value="CAE7295934.1"/>
    <property type="molecule type" value="Genomic_DNA"/>
</dbReference>
<dbReference type="Proteomes" id="UP000604046">
    <property type="component" value="Unassembled WGS sequence"/>
</dbReference>
<evidence type="ECO:0000313" key="9">
    <source>
        <dbReference type="EMBL" id="CAE7295934.1"/>
    </source>
</evidence>
<evidence type="ECO:0000256" key="1">
    <source>
        <dbReference type="ARBA" id="ARBA00001946"/>
    </source>
</evidence>
<dbReference type="AlphaFoldDB" id="A0A812N4T1"/>
<evidence type="ECO:0000256" key="3">
    <source>
        <dbReference type="ARBA" id="ARBA00022723"/>
    </source>
</evidence>
<evidence type="ECO:0000256" key="5">
    <source>
        <dbReference type="ARBA" id="ARBA00022842"/>
    </source>
</evidence>
<evidence type="ECO:0000256" key="7">
    <source>
        <dbReference type="SAM" id="MobiDB-lite"/>
    </source>
</evidence>
<accession>A0A812N4T1</accession>